<evidence type="ECO:0008006" key="3">
    <source>
        <dbReference type="Google" id="ProtNLM"/>
    </source>
</evidence>
<dbReference type="SUPFAM" id="SSF52047">
    <property type="entry name" value="RNI-like"/>
    <property type="match status" value="1"/>
</dbReference>
<dbReference type="VEuPathDB" id="FungiDB:SDRG_11334"/>
<organism evidence="1 2">
    <name type="scientific">Saprolegnia diclina (strain VS20)</name>
    <dbReference type="NCBI Taxonomy" id="1156394"/>
    <lineage>
        <taxon>Eukaryota</taxon>
        <taxon>Sar</taxon>
        <taxon>Stramenopiles</taxon>
        <taxon>Oomycota</taxon>
        <taxon>Saprolegniomycetes</taxon>
        <taxon>Saprolegniales</taxon>
        <taxon>Saprolegniaceae</taxon>
        <taxon>Saprolegnia</taxon>
    </lineage>
</organism>
<evidence type="ECO:0000313" key="2">
    <source>
        <dbReference type="Proteomes" id="UP000030762"/>
    </source>
</evidence>
<dbReference type="AlphaFoldDB" id="T0RLI9"/>
<keyword evidence="2" id="KW-1185">Reference proteome</keyword>
<sequence length="487" mass="54100">MATQVWLPPIVRQIVQCVYDADDVAAFLCALPTSAIDDALDALRTLLAPGHMYHLWPFPNTQAMPGVDVSMLARALPAMRTLCVDESWLRANRSRVGRAPSTTIHAYVHDVPRLRANYGDWVESITLMAINVPFMMRLDPRALAHCAQLRALYIHWQFGSVDQGQLDDVLGVIRASCPRLRRLRLSVDRLSLLDNASSLVAWLARPNTRELKIIGIDFAPAAAKKVAHTMLASTTLTMLKLLLVPNVTRFLLDLSLPPVPPQLRRLALRREKLPAEAFAAKIAGSRLVGFALAMVEPVDVTQIVRVLASIPTLRKIKLENARLTALPPMPQLQALVLPSVTVTNDVVEGIVLLLTSSQQLGRLNISETPLSDAQMSGILLALSGWLSRRRDTSYVALRISKASSTQLTAALRQTRNTNEIQLQVRDMGLGLAGRKRIVTVLRATSKVSLQFKYDADWADDDQQRLEDHGRRHRIEFEQDWAFSPSGN</sequence>
<name>T0RLI9_SAPDV</name>
<dbReference type="OrthoDB" id="10312604at2759"/>
<accession>T0RLI9</accession>
<evidence type="ECO:0000313" key="1">
    <source>
        <dbReference type="EMBL" id="EQC30852.1"/>
    </source>
</evidence>
<dbReference type="InParanoid" id="T0RLI9"/>
<dbReference type="Gene3D" id="3.80.10.10">
    <property type="entry name" value="Ribonuclease Inhibitor"/>
    <property type="match status" value="1"/>
</dbReference>
<proteinExistence type="predicted"/>
<dbReference type="OMA" id="RANYGDW"/>
<dbReference type="GeneID" id="19952061"/>
<dbReference type="Proteomes" id="UP000030762">
    <property type="component" value="Unassembled WGS sequence"/>
</dbReference>
<gene>
    <name evidence="1" type="ORF">SDRG_11334</name>
</gene>
<dbReference type="EMBL" id="JH767172">
    <property type="protein sequence ID" value="EQC30852.1"/>
    <property type="molecule type" value="Genomic_DNA"/>
</dbReference>
<protein>
    <recommendedName>
        <fullName evidence="3">F-box domain-containing protein</fullName>
    </recommendedName>
</protein>
<reference evidence="1 2" key="1">
    <citation type="submission" date="2012-04" db="EMBL/GenBank/DDBJ databases">
        <title>The Genome Sequence of Saprolegnia declina VS20.</title>
        <authorList>
            <consortium name="The Broad Institute Genome Sequencing Platform"/>
            <person name="Russ C."/>
            <person name="Nusbaum C."/>
            <person name="Tyler B."/>
            <person name="van West P."/>
            <person name="Dieguez-Uribeondo J."/>
            <person name="de Bruijn I."/>
            <person name="Tripathy S."/>
            <person name="Jiang R."/>
            <person name="Young S.K."/>
            <person name="Zeng Q."/>
            <person name="Gargeya S."/>
            <person name="Fitzgerald M."/>
            <person name="Haas B."/>
            <person name="Abouelleil A."/>
            <person name="Alvarado L."/>
            <person name="Arachchi H.M."/>
            <person name="Berlin A."/>
            <person name="Chapman S.B."/>
            <person name="Goldberg J."/>
            <person name="Griggs A."/>
            <person name="Gujja S."/>
            <person name="Hansen M."/>
            <person name="Howarth C."/>
            <person name="Imamovic A."/>
            <person name="Larimer J."/>
            <person name="McCowen C."/>
            <person name="Montmayeur A."/>
            <person name="Murphy C."/>
            <person name="Neiman D."/>
            <person name="Pearson M."/>
            <person name="Priest M."/>
            <person name="Roberts A."/>
            <person name="Saif S."/>
            <person name="Shea T."/>
            <person name="Sisk P."/>
            <person name="Sykes S."/>
            <person name="Wortman J."/>
            <person name="Nusbaum C."/>
            <person name="Birren B."/>
        </authorList>
    </citation>
    <scope>NUCLEOTIDE SEQUENCE [LARGE SCALE GENOMIC DNA]</scope>
    <source>
        <strain evidence="1 2">VS20</strain>
    </source>
</reference>
<dbReference type="RefSeq" id="XP_008615590.1">
    <property type="nucleotide sequence ID" value="XM_008617368.1"/>
</dbReference>
<dbReference type="InterPro" id="IPR032675">
    <property type="entry name" value="LRR_dom_sf"/>
</dbReference>